<dbReference type="AlphaFoldDB" id="A0A1G2NDP1"/>
<dbReference type="EMBL" id="MHRX01000015">
    <property type="protein sequence ID" value="OHA34170.1"/>
    <property type="molecule type" value="Genomic_DNA"/>
</dbReference>
<feature type="transmembrane region" description="Helical" evidence="1">
    <location>
        <begin position="32"/>
        <end position="48"/>
    </location>
</feature>
<accession>A0A1G2NDP1</accession>
<keyword evidence="1" id="KW-1133">Transmembrane helix</keyword>
<dbReference type="STRING" id="1802319.A2928_04695"/>
<evidence type="ECO:0000313" key="2">
    <source>
        <dbReference type="EMBL" id="OHA34170.1"/>
    </source>
</evidence>
<proteinExistence type="predicted"/>
<comment type="caution">
    <text evidence="2">The sequence shown here is derived from an EMBL/GenBank/DDBJ whole genome shotgun (WGS) entry which is preliminary data.</text>
</comment>
<reference evidence="2 3" key="1">
    <citation type="journal article" date="2016" name="Nat. Commun.">
        <title>Thousands of microbial genomes shed light on interconnected biogeochemical processes in an aquifer system.</title>
        <authorList>
            <person name="Anantharaman K."/>
            <person name="Brown C.T."/>
            <person name="Hug L.A."/>
            <person name="Sharon I."/>
            <person name="Castelle C.J."/>
            <person name="Probst A.J."/>
            <person name="Thomas B.C."/>
            <person name="Singh A."/>
            <person name="Wilkins M.J."/>
            <person name="Karaoz U."/>
            <person name="Brodie E.L."/>
            <person name="Williams K.H."/>
            <person name="Hubbard S.S."/>
            <person name="Banfield J.F."/>
        </authorList>
    </citation>
    <scope>NUCLEOTIDE SEQUENCE [LARGE SCALE GENOMIC DNA]</scope>
</reference>
<sequence>MNDSMKDIEEIKVRNARVELDKAWETSWTRRIFIGAMTFIIASIWLKIIDGENIFLKALIPTGGYILSTLSLPAIKRIWIGNT</sequence>
<keyword evidence="1" id="KW-0472">Membrane</keyword>
<name>A0A1G2NDP1_9BACT</name>
<gene>
    <name evidence="2" type="ORF">A2928_04695</name>
</gene>
<organism evidence="2 3">
    <name type="scientific">Candidatus Taylorbacteria bacterium RIFCSPLOWO2_01_FULL_45_15b</name>
    <dbReference type="NCBI Taxonomy" id="1802319"/>
    <lineage>
        <taxon>Bacteria</taxon>
        <taxon>Candidatus Tayloriibacteriota</taxon>
    </lineage>
</organism>
<evidence type="ECO:0000256" key="1">
    <source>
        <dbReference type="SAM" id="Phobius"/>
    </source>
</evidence>
<evidence type="ECO:0000313" key="3">
    <source>
        <dbReference type="Proteomes" id="UP000176221"/>
    </source>
</evidence>
<dbReference type="Proteomes" id="UP000176221">
    <property type="component" value="Unassembled WGS sequence"/>
</dbReference>
<keyword evidence="1" id="KW-0812">Transmembrane</keyword>
<protein>
    <submittedName>
        <fullName evidence="2">Uncharacterized protein</fullName>
    </submittedName>
</protein>
<feature type="transmembrane region" description="Helical" evidence="1">
    <location>
        <begin position="54"/>
        <end position="75"/>
    </location>
</feature>